<dbReference type="AlphaFoldDB" id="A0A9P7FRM7"/>
<dbReference type="OrthoDB" id="3259067at2759"/>
<name>A0A9P7FRM7_9AGAR</name>
<keyword evidence="2" id="KW-1185">Reference proteome</keyword>
<dbReference type="EMBL" id="JABCKI010005879">
    <property type="protein sequence ID" value="KAG5636908.1"/>
    <property type="molecule type" value="Genomic_DNA"/>
</dbReference>
<evidence type="ECO:0000313" key="1">
    <source>
        <dbReference type="EMBL" id="KAG5636908.1"/>
    </source>
</evidence>
<comment type="caution">
    <text evidence="1">The sequence shown here is derived from an EMBL/GenBank/DDBJ whole genome shotgun (WGS) entry which is preliminary data.</text>
</comment>
<accession>A0A9P7FRM7</accession>
<evidence type="ECO:0000313" key="2">
    <source>
        <dbReference type="Proteomes" id="UP000717328"/>
    </source>
</evidence>
<reference evidence="1" key="2">
    <citation type="submission" date="2021-10" db="EMBL/GenBank/DDBJ databases">
        <title>Phylogenomics reveals ancestral predisposition of the termite-cultivated fungus Termitomyces towards a domesticated lifestyle.</title>
        <authorList>
            <person name="Auxier B."/>
            <person name="Grum-Grzhimaylo A."/>
            <person name="Cardenas M.E."/>
            <person name="Lodge J.D."/>
            <person name="Laessoe T."/>
            <person name="Pedersen O."/>
            <person name="Smith M.E."/>
            <person name="Kuyper T.W."/>
            <person name="Franco-Molano E.A."/>
            <person name="Baroni T.J."/>
            <person name="Aanen D.K."/>
        </authorList>
    </citation>
    <scope>NUCLEOTIDE SEQUENCE</scope>
    <source>
        <strain evidence="1">D49</strain>
    </source>
</reference>
<organism evidence="1 2">
    <name type="scientific">Sphagnurus paluster</name>
    <dbReference type="NCBI Taxonomy" id="117069"/>
    <lineage>
        <taxon>Eukaryota</taxon>
        <taxon>Fungi</taxon>
        <taxon>Dikarya</taxon>
        <taxon>Basidiomycota</taxon>
        <taxon>Agaricomycotina</taxon>
        <taxon>Agaricomycetes</taxon>
        <taxon>Agaricomycetidae</taxon>
        <taxon>Agaricales</taxon>
        <taxon>Tricholomatineae</taxon>
        <taxon>Lyophyllaceae</taxon>
        <taxon>Sphagnurus</taxon>
    </lineage>
</organism>
<dbReference type="Proteomes" id="UP000717328">
    <property type="component" value="Unassembled WGS sequence"/>
</dbReference>
<reference evidence="1" key="1">
    <citation type="submission" date="2021-02" db="EMBL/GenBank/DDBJ databases">
        <authorList>
            <person name="Nieuwenhuis M."/>
            <person name="Van De Peppel L.J.J."/>
        </authorList>
    </citation>
    <scope>NUCLEOTIDE SEQUENCE</scope>
    <source>
        <strain evidence="1">D49</strain>
    </source>
</reference>
<sequence length="118" mass="12892">MAIRVAVFSVLGLGAIGVALAYTVTLDRGIEFDLTLAIIVPSAAIIFGSQRDIIQVWTFWQKPNPEDMRAANHSDELSTIISSRMSVSIVIEHPIPLARVYSADPDSARLPFSYPHAL</sequence>
<protein>
    <submittedName>
        <fullName evidence="1">Uncharacterized protein</fullName>
    </submittedName>
</protein>
<gene>
    <name evidence="1" type="ORF">H0H81_006443</name>
</gene>
<proteinExistence type="predicted"/>